<evidence type="ECO:0000256" key="14">
    <source>
        <dbReference type="ARBA" id="ARBA00023295"/>
    </source>
</evidence>
<organism evidence="16 17">
    <name type="scientific">Eiseniibacteriota bacterium</name>
    <dbReference type="NCBI Taxonomy" id="2212470"/>
    <lineage>
        <taxon>Bacteria</taxon>
        <taxon>Candidatus Eiseniibacteriota</taxon>
    </lineage>
</organism>
<comment type="caution">
    <text evidence="16">The sequence shown here is derived from an EMBL/GenBank/DDBJ whole genome shotgun (WGS) entry which is preliminary data.</text>
</comment>
<dbReference type="Pfam" id="PF00730">
    <property type="entry name" value="HhH-GPD"/>
    <property type="match status" value="1"/>
</dbReference>
<dbReference type="InterPro" id="IPR044298">
    <property type="entry name" value="MIG/MutY"/>
</dbReference>
<keyword evidence="8" id="KW-0479">Metal-binding</keyword>
<keyword evidence="12" id="KW-0411">Iron-sulfur</keyword>
<name>A0A538TTB0_UNCEI</name>
<dbReference type="CDD" id="cd00056">
    <property type="entry name" value="ENDO3c"/>
    <property type="match status" value="1"/>
</dbReference>
<accession>A0A538TTB0</accession>
<dbReference type="InterPro" id="IPR015797">
    <property type="entry name" value="NUDIX_hydrolase-like_dom_sf"/>
</dbReference>
<keyword evidence="9" id="KW-0227">DNA damage</keyword>
<dbReference type="InterPro" id="IPR003265">
    <property type="entry name" value="HhH-GPD_domain"/>
</dbReference>
<evidence type="ECO:0000259" key="15">
    <source>
        <dbReference type="SMART" id="SM00478"/>
    </source>
</evidence>
<evidence type="ECO:0000256" key="8">
    <source>
        <dbReference type="ARBA" id="ARBA00022723"/>
    </source>
</evidence>
<evidence type="ECO:0000256" key="12">
    <source>
        <dbReference type="ARBA" id="ARBA00023014"/>
    </source>
</evidence>
<evidence type="ECO:0000313" key="17">
    <source>
        <dbReference type="Proteomes" id="UP000316609"/>
    </source>
</evidence>
<evidence type="ECO:0000313" key="16">
    <source>
        <dbReference type="EMBL" id="TMQ66859.1"/>
    </source>
</evidence>
<sequence>MSRELLACPRGPARPAVPGAELEWRRPLLDWYRRRHRDLPWRDTRDPYRIWVSEVMLQQTRVAAALPFYQTFVSRFPTIASLARAREAEVLAVWAGLGYYRRARHLHAAARHIVQDHGGRVPEDPAVFGKLPGVGRYTTGAVLSLAFDRPMAALDGNVARVLARLFAVSASVRAARGARRLWTLAETLVPARRPGAWNQALMELGATICLPRAPRCGICPLARWCRARLLGRVDAFPPAVSRPAVRTVRRAIVVIARAARVLMVRREGPQLTGLWEPPGVELEDRAEISGGCIRAARVGRRARARG</sequence>
<dbReference type="SUPFAM" id="SSF55811">
    <property type="entry name" value="Nudix"/>
    <property type="match status" value="1"/>
</dbReference>
<evidence type="ECO:0000256" key="9">
    <source>
        <dbReference type="ARBA" id="ARBA00022763"/>
    </source>
</evidence>
<dbReference type="SMART" id="SM00478">
    <property type="entry name" value="ENDO3c"/>
    <property type="match status" value="1"/>
</dbReference>
<comment type="similarity">
    <text evidence="4">Belongs to the Nth/MutY family.</text>
</comment>
<comment type="cofactor">
    <cofactor evidence="2">
        <name>[4Fe-4S] cluster</name>
        <dbReference type="ChEBI" id="CHEBI:49883"/>
    </cofactor>
</comment>
<dbReference type="PANTHER" id="PTHR42944:SF1">
    <property type="entry name" value="ADENINE DNA GLYCOSYLASE"/>
    <property type="match status" value="1"/>
</dbReference>
<comment type="function">
    <text evidence="3">Adenine glycosylase active on G-A mispairs. MutY also corrects error-prone DNA synthesis past GO lesions which are due to the oxidatively damaged form of guanine: 7,8-dihydro-8-oxoguanine (8-oxo-dGTP).</text>
</comment>
<dbReference type="GO" id="GO:0046872">
    <property type="term" value="F:metal ion binding"/>
    <property type="evidence" value="ECO:0007669"/>
    <property type="project" value="UniProtKB-KW"/>
</dbReference>
<dbReference type="EMBL" id="VBOY01000052">
    <property type="protein sequence ID" value="TMQ66859.1"/>
    <property type="molecule type" value="Genomic_DNA"/>
</dbReference>
<dbReference type="InterPro" id="IPR005760">
    <property type="entry name" value="A/G_AdeGlyc_MutY"/>
</dbReference>
<keyword evidence="10" id="KW-0378">Hydrolase</keyword>
<dbReference type="Gene3D" id="1.10.1670.10">
    <property type="entry name" value="Helix-hairpin-Helix base-excision DNA repair enzymes (C-terminal)"/>
    <property type="match status" value="1"/>
</dbReference>
<dbReference type="GO" id="GO:0006298">
    <property type="term" value="P:mismatch repair"/>
    <property type="evidence" value="ECO:0007669"/>
    <property type="project" value="TreeGrafter"/>
</dbReference>
<dbReference type="NCBIfam" id="TIGR01084">
    <property type="entry name" value="mutY"/>
    <property type="match status" value="1"/>
</dbReference>
<dbReference type="GO" id="GO:0035485">
    <property type="term" value="F:adenine/guanine mispair binding"/>
    <property type="evidence" value="ECO:0007669"/>
    <property type="project" value="TreeGrafter"/>
</dbReference>
<proteinExistence type="inferred from homology"/>
<dbReference type="Gene3D" id="1.10.340.30">
    <property type="entry name" value="Hypothetical protein, domain 2"/>
    <property type="match status" value="1"/>
</dbReference>
<dbReference type="Proteomes" id="UP000316609">
    <property type="component" value="Unassembled WGS sequence"/>
</dbReference>
<evidence type="ECO:0000256" key="6">
    <source>
        <dbReference type="ARBA" id="ARBA00022023"/>
    </source>
</evidence>
<evidence type="ECO:0000256" key="4">
    <source>
        <dbReference type="ARBA" id="ARBA00008343"/>
    </source>
</evidence>
<evidence type="ECO:0000256" key="13">
    <source>
        <dbReference type="ARBA" id="ARBA00023204"/>
    </source>
</evidence>
<dbReference type="SUPFAM" id="SSF48150">
    <property type="entry name" value="DNA-glycosylase"/>
    <property type="match status" value="1"/>
</dbReference>
<dbReference type="GO" id="GO:0000701">
    <property type="term" value="F:purine-specific mismatch base pair DNA N-glycosylase activity"/>
    <property type="evidence" value="ECO:0007669"/>
    <property type="project" value="UniProtKB-EC"/>
</dbReference>
<dbReference type="GO" id="GO:0006284">
    <property type="term" value="P:base-excision repair"/>
    <property type="evidence" value="ECO:0007669"/>
    <property type="project" value="InterPro"/>
</dbReference>
<dbReference type="InterPro" id="IPR003651">
    <property type="entry name" value="Endonuclease3_FeS-loop_motif"/>
</dbReference>
<keyword evidence="11" id="KW-0408">Iron</keyword>
<evidence type="ECO:0000256" key="5">
    <source>
        <dbReference type="ARBA" id="ARBA00012045"/>
    </source>
</evidence>
<evidence type="ECO:0000256" key="2">
    <source>
        <dbReference type="ARBA" id="ARBA00001966"/>
    </source>
</evidence>
<dbReference type="GO" id="GO:0032357">
    <property type="term" value="F:oxidized purine DNA binding"/>
    <property type="evidence" value="ECO:0007669"/>
    <property type="project" value="TreeGrafter"/>
</dbReference>
<evidence type="ECO:0000256" key="7">
    <source>
        <dbReference type="ARBA" id="ARBA00022485"/>
    </source>
</evidence>
<dbReference type="SMART" id="SM00525">
    <property type="entry name" value="FES"/>
    <property type="match status" value="1"/>
</dbReference>
<keyword evidence="14" id="KW-0326">Glycosidase</keyword>
<dbReference type="FunFam" id="1.10.340.30:FF:000002">
    <property type="entry name" value="Adenine DNA glycosylase"/>
    <property type="match status" value="1"/>
</dbReference>
<evidence type="ECO:0000256" key="11">
    <source>
        <dbReference type="ARBA" id="ARBA00023004"/>
    </source>
</evidence>
<gene>
    <name evidence="16" type="primary">mutY</name>
    <name evidence="16" type="ORF">E6K78_05875</name>
</gene>
<dbReference type="EC" id="3.2.2.31" evidence="5"/>
<reference evidence="16 17" key="1">
    <citation type="journal article" date="2019" name="Nat. Microbiol.">
        <title>Mediterranean grassland soil C-N compound turnover is dependent on rainfall and depth, and is mediated by genomically divergent microorganisms.</title>
        <authorList>
            <person name="Diamond S."/>
            <person name="Andeer P.F."/>
            <person name="Li Z."/>
            <person name="Crits-Christoph A."/>
            <person name="Burstein D."/>
            <person name="Anantharaman K."/>
            <person name="Lane K.R."/>
            <person name="Thomas B.C."/>
            <person name="Pan C."/>
            <person name="Northen T.R."/>
            <person name="Banfield J.F."/>
        </authorList>
    </citation>
    <scope>NUCLEOTIDE SEQUENCE [LARGE SCALE GENOMIC DNA]</scope>
    <source>
        <strain evidence="16">WS_8</strain>
    </source>
</reference>
<dbReference type="PANTHER" id="PTHR42944">
    <property type="entry name" value="ADENINE DNA GLYCOSYLASE"/>
    <property type="match status" value="1"/>
</dbReference>
<dbReference type="AlphaFoldDB" id="A0A538TTB0"/>
<evidence type="ECO:0000256" key="3">
    <source>
        <dbReference type="ARBA" id="ARBA00002933"/>
    </source>
</evidence>
<dbReference type="GO" id="GO:0051539">
    <property type="term" value="F:4 iron, 4 sulfur cluster binding"/>
    <property type="evidence" value="ECO:0007669"/>
    <property type="project" value="UniProtKB-KW"/>
</dbReference>
<dbReference type="GO" id="GO:0034039">
    <property type="term" value="F:8-oxo-7,8-dihydroguanine DNA N-glycosylase activity"/>
    <property type="evidence" value="ECO:0007669"/>
    <property type="project" value="TreeGrafter"/>
</dbReference>
<protein>
    <recommendedName>
        <fullName evidence="6">Adenine DNA glycosylase</fullName>
        <ecNumber evidence="5">3.2.2.31</ecNumber>
    </recommendedName>
</protein>
<feature type="domain" description="HhH-GPD" evidence="15">
    <location>
        <begin position="56"/>
        <end position="207"/>
    </location>
</feature>
<keyword evidence="7" id="KW-0004">4Fe-4S</keyword>
<evidence type="ECO:0000256" key="1">
    <source>
        <dbReference type="ARBA" id="ARBA00000843"/>
    </source>
</evidence>
<comment type="catalytic activity">
    <reaction evidence="1">
        <text>Hydrolyzes free adenine bases from 7,8-dihydro-8-oxoguanine:adenine mismatched double-stranded DNA, leaving an apurinic site.</text>
        <dbReference type="EC" id="3.2.2.31"/>
    </reaction>
</comment>
<dbReference type="InterPro" id="IPR023170">
    <property type="entry name" value="HhH_base_excis_C"/>
</dbReference>
<evidence type="ECO:0000256" key="10">
    <source>
        <dbReference type="ARBA" id="ARBA00022801"/>
    </source>
</evidence>
<keyword evidence="13" id="KW-0234">DNA repair</keyword>
<dbReference type="InterPro" id="IPR011257">
    <property type="entry name" value="DNA_glycosylase"/>
</dbReference>